<proteinExistence type="predicted"/>
<feature type="region of interest" description="Disordered" evidence="1">
    <location>
        <begin position="185"/>
        <end position="224"/>
    </location>
</feature>
<feature type="transmembrane region" description="Helical" evidence="2">
    <location>
        <begin position="240"/>
        <end position="258"/>
    </location>
</feature>
<feature type="transmembrane region" description="Helical" evidence="2">
    <location>
        <begin position="350"/>
        <end position="369"/>
    </location>
</feature>
<feature type="transmembrane region" description="Helical" evidence="2">
    <location>
        <begin position="708"/>
        <end position="730"/>
    </location>
</feature>
<evidence type="ECO:0000256" key="2">
    <source>
        <dbReference type="SAM" id="Phobius"/>
    </source>
</evidence>
<keyword evidence="2" id="KW-1133">Transmembrane helix</keyword>
<feature type="transmembrane region" description="Helical" evidence="2">
    <location>
        <begin position="279"/>
        <end position="300"/>
    </location>
</feature>
<feature type="transmembrane region" description="Helical" evidence="2">
    <location>
        <begin position="750"/>
        <end position="767"/>
    </location>
</feature>
<feature type="region of interest" description="Disordered" evidence="1">
    <location>
        <begin position="610"/>
        <end position="631"/>
    </location>
</feature>
<comment type="caution">
    <text evidence="3">The sequence shown here is derived from an EMBL/GenBank/DDBJ whole genome shotgun (WGS) entry which is preliminary data.</text>
</comment>
<keyword evidence="2" id="KW-0472">Membrane</keyword>
<dbReference type="Proteomes" id="UP000284706">
    <property type="component" value="Unassembled WGS sequence"/>
</dbReference>
<feature type="compositionally biased region" description="Basic and acidic residues" evidence="1">
    <location>
        <begin position="613"/>
        <end position="631"/>
    </location>
</feature>
<keyword evidence="2" id="KW-0812">Transmembrane</keyword>
<evidence type="ECO:0008006" key="5">
    <source>
        <dbReference type="Google" id="ProtNLM"/>
    </source>
</evidence>
<feature type="transmembrane region" description="Helical" evidence="2">
    <location>
        <begin position="320"/>
        <end position="338"/>
    </location>
</feature>
<name>A0A409VX20_9AGAR</name>
<protein>
    <recommendedName>
        <fullName evidence="5">Integral membrane protein</fullName>
    </recommendedName>
</protein>
<feature type="region of interest" description="Disordered" evidence="1">
    <location>
        <begin position="414"/>
        <end position="443"/>
    </location>
</feature>
<feature type="transmembrane region" description="Helical" evidence="2">
    <location>
        <begin position="145"/>
        <end position="164"/>
    </location>
</feature>
<sequence>MSSDPEKLDKLRSRFIKHEDHYDISRWHLLLHPSVAKECARNALPHSIGQFFHPTQAVITGRDGRRRKWDSRAHRKHLYGRPTIRHLYDVWLGVWNMIRDLEYYNVSWWVALAFTIGSIIWVVNGFAAFLPFCNPHFEKAPDSQGWTAFLGATVFEIGSIFGILEAWNRDDAIYFGSALKHAVRRGSGDTNEPMNTSHEKSQDYPTEPSPDSADGAPSDGTQRQKRWKWFSTNPDYFREFGFLAAFFQLLGASVFWISGFTAIPPIQTKLQNNQGLNDGIFWTPQVIGGPGFVISGLFMMLEEQDVWWKPKILSLGWNVGFWNCIGGVGFTMSGAFGFGGMTHWTEYQSALSTFWGGWAFLIGSLVQWYECVNRESDEWDAMASFSTFPSSKVSPRMMLFSTRHFTPNFCARSLRPTTMQTPGSSTTDPESLQKPPPRLVKHDSEDHFDNTRWHLDNHPCIDRRCARTSLPTWCGQFFHPTHVMLERSDGVVKWWGSRAHRKHRYKAVSPMTAKSRRKEWFVGKLASMTRLEWWNISWWVAQSFTWGSVIWCINGFAAFLPFCNSHVKASIDVTGWSAFIGATVFEVGSVLGVLEALNRHDAVAFSDEATEETVNHNHEHEPPKSLEEKKGRAADVHIEAVSSVPKPDQEPRRKRWIWLPNKAKYWHEVGFLAAFFQLIGATIFWISGFTALPSILTAISKHQGVLDGVFWTPQVVGGAGFIISSIFIMLEEQSIWWLPRPFSLGWQVGVWNFIGAIGFTLCGALGYSTNSGAEYQSSLATFWGSWAFLIASVLQWYECVNAV</sequence>
<dbReference type="OrthoDB" id="2603at2759"/>
<feature type="transmembrane region" description="Helical" evidence="2">
    <location>
        <begin position="779"/>
        <end position="797"/>
    </location>
</feature>
<evidence type="ECO:0000313" key="3">
    <source>
        <dbReference type="EMBL" id="PPQ70806.1"/>
    </source>
</evidence>
<evidence type="ECO:0000256" key="1">
    <source>
        <dbReference type="SAM" id="MobiDB-lite"/>
    </source>
</evidence>
<dbReference type="STRING" id="231916.A0A409VX20"/>
<feature type="transmembrane region" description="Helical" evidence="2">
    <location>
        <begin position="106"/>
        <end position="133"/>
    </location>
</feature>
<feature type="compositionally biased region" description="Polar residues" evidence="1">
    <location>
        <begin position="415"/>
        <end position="430"/>
    </location>
</feature>
<organism evidence="3 4">
    <name type="scientific">Gymnopilus dilepis</name>
    <dbReference type="NCBI Taxonomy" id="231916"/>
    <lineage>
        <taxon>Eukaryota</taxon>
        <taxon>Fungi</taxon>
        <taxon>Dikarya</taxon>
        <taxon>Basidiomycota</taxon>
        <taxon>Agaricomycotina</taxon>
        <taxon>Agaricomycetes</taxon>
        <taxon>Agaricomycetidae</taxon>
        <taxon>Agaricales</taxon>
        <taxon>Agaricineae</taxon>
        <taxon>Hymenogastraceae</taxon>
        <taxon>Gymnopilus</taxon>
    </lineage>
</organism>
<keyword evidence="4" id="KW-1185">Reference proteome</keyword>
<gene>
    <name evidence="3" type="ORF">CVT26_014050</name>
</gene>
<evidence type="ECO:0000313" key="4">
    <source>
        <dbReference type="Proteomes" id="UP000284706"/>
    </source>
</evidence>
<feature type="transmembrane region" description="Helical" evidence="2">
    <location>
        <begin position="669"/>
        <end position="696"/>
    </location>
</feature>
<reference evidence="3 4" key="1">
    <citation type="journal article" date="2018" name="Evol. Lett.">
        <title>Horizontal gene cluster transfer increased hallucinogenic mushroom diversity.</title>
        <authorList>
            <person name="Reynolds H.T."/>
            <person name="Vijayakumar V."/>
            <person name="Gluck-Thaler E."/>
            <person name="Korotkin H.B."/>
            <person name="Matheny P.B."/>
            <person name="Slot J.C."/>
        </authorList>
    </citation>
    <scope>NUCLEOTIDE SEQUENCE [LARGE SCALE GENOMIC DNA]</scope>
    <source>
        <strain evidence="3 4">SRW20</strain>
    </source>
</reference>
<accession>A0A409VX20</accession>
<dbReference type="AlphaFoldDB" id="A0A409VX20"/>
<dbReference type="InParanoid" id="A0A409VX20"/>
<dbReference type="EMBL" id="NHYE01005527">
    <property type="protein sequence ID" value="PPQ70806.1"/>
    <property type="molecule type" value="Genomic_DNA"/>
</dbReference>